<accession>A0A4Y4CT47</accession>
<dbReference type="Pfam" id="PF02522">
    <property type="entry name" value="Antibiotic_NAT"/>
    <property type="match status" value="1"/>
</dbReference>
<keyword evidence="3 5" id="KW-0808">Transferase</keyword>
<evidence type="ECO:0000256" key="1">
    <source>
        <dbReference type="ARBA" id="ARBA00006383"/>
    </source>
</evidence>
<comment type="catalytic activity">
    <reaction evidence="5">
        <text>a 2-deoxystreptamine antibiotic + acetyl-CoA = an N(3)-acetyl-2-deoxystreptamine antibiotic + CoA + H(+)</text>
        <dbReference type="Rhea" id="RHEA:12665"/>
        <dbReference type="ChEBI" id="CHEBI:15378"/>
        <dbReference type="ChEBI" id="CHEBI:57287"/>
        <dbReference type="ChEBI" id="CHEBI:57288"/>
        <dbReference type="ChEBI" id="CHEBI:57921"/>
        <dbReference type="ChEBI" id="CHEBI:77452"/>
        <dbReference type="EC" id="2.3.1.81"/>
    </reaction>
</comment>
<name>A0A4Y4CT47_ZOORA</name>
<dbReference type="GO" id="GO:0046677">
    <property type="term" value="P:response to antibiotic"/>
    <property type="evidence" value="ECO:0007669"/>
    <property type="project" value="UniProtKB-KW"/>
</dbReference>
<organism evidence="6 7">
    <name type="scientific">Zoogloea ramigera</name>
    <dbReference type="NCBI Taxonomy" id="350"/>
    <lineage>
        <taxon>Bacteria</taxon>
        <taxon>Pseudomonadati</taxon>
        <taxon>Pseudomonadota</taxon>
        <taxon>Betaproteobacteria</taxon>
        <taxon>Rhodocyclales</taxon>
        <taxon>Zoogloeaceae</taxon>
        <taxon>Zoogloea</taxon>
    </lineage>
</organism>
<comment type="caution">
    <text evidence="6">The sequence shown here is derived from an EMBL/GenBank/DDBJ whole genome shotgun (WGS) entry which is preliminary data.</text>
</comment>
<dbReference type="Proteomes" id="UP000318422">
    <property type="component" value="Unassembled WGS sequence"/>
</dbReference>
<dbReference type="AlphaFoldDB" id="A0A4Y4CT47"/>
<keyword evidence="5" id="KW-0046">Antibiotic resistance</keyword>
<evidence type="ECO:0000256" key="2">
    <source>
        <dbReference type="ARBA" id="ARBA00012882"/>
    </source>
</evidence>
<comment type="similarity">
    <text evidence="1 5">Belongs to the antibiotic N-acetyltransferase family.</text>
</comment>
<dbReference type="InterPro" id="IPR003679">
    <property type="entry name" value="Amioglycoside_AcTrfase"/>
</dbReference>
<dbReference type="RefSeq" id="WP_141349178.1">
    <property type="nucleotide sequence ID" value="NZ_BJNV01000006.1"/>
</dbReference>
<evidence type="ECO:0000313" key="6">
    <source>
        <dbReference type="EMBL" id="GEC94423.1"/>
    </source>
</evidence>
<dbReference type="EMBL" id="BJNV01000006">
    <property type="protein sequence ID" value="GEC94423.1"/>
    <property type="molecule type" value="Genomic_DNA"/>
</dbReference>
<dbReference type="InterPro" id="IPR028345">
    <property type="entry name" value="Antibiotic_NAT-like"/>
</dbReference>
<dbReference type="SUPFAM" id="SSF110710">
    <property type="entry name" value="TTHA0583/YokD-like"/>
    <property type="match status" value="1"/>
</dbReference>
<evidence type="ECO:0000256" key="5">
    <source>
        <dbReference type="RuleBase" id="RU365031"/>
    </source>
</evidence>
<evidence type="ECO:0000256" key="4">
    <source>
        <dbReference type="ARBA" id="ARBA00023315"/>
    </source>
</evidence>
<gene>
    <name evidence="6" type="ORF">ZRA01_04960</name>
</gene>
<dbReference type="PANTHER" id="PTHR11104">
    <property type="entry name" value="AMINOGLYCOSIDE N3-ACETYLTRANSFERASE"/>
    <property type="match status" value="1"/>
</dbReference>
<dbReference type="EC" id="2.3.1.-" evidence="5"/>
<evidence type="ECO:0000313" key="7">
    <source>
        <dbReference type="Proteomes" id="UP000318422"/>
    </source>
</evidence>
<keyword evidence="4 5" id="KW-0012">Acyltransferase</keyword>
<proteinExistence type="inferred from homology"/>
<protein>
    <recommendedName>
        <fullName evidence="2 5">Aminoglycoside N(3)-acetyltransferase</fullName>
        <ecNumber evidence="5">2.3.1.-</ecNumber>
    </recommendedName>
</protein>
<reference evidence="6 7" key="1">
    <citation type="submission" date="2019-06" db="EMBL/GenBank/DDBJ databases">
        <title>Whole genome shotgun sequence of Zoogloea ramigera NBRC 15342.</title>
        <authorList>
            <person name="Hosoyama A."/>
            <person name="Uohara A."/>
            <person name="Ohji S."/>
            <person name="Ichikawa N."/>
        </authorList>
    </citation>
    <scope>NUCLEOTIDE SEQUENCE [LARGE SCALE GENOMIC DNA]</scope>
    <source>
        <strain evidence="6 7">NBRC 15342</strain>
    </source>
</reference>
<dbReference type="PANTHER" id="PTHR11104:SF0">
    <property type="entry name" value="SPBETA PROPHAGE-DERIVED AMINOGLYCOSIDE N(3')-ACETYLTRANSFERASE-LIKE PROTEIN YOKD"/>
    <property type="match status" value="1"/>
</dbReference>
<dbReference type="OrthoDB" id="7330654at2"/>
<sequence length="287" mass="31851">MNQAAFKSTVKGWLARTLWAYGPDKLIRQLRQIGVTEGSTLVVHSSWLPHNGFRGKPADLVKALKAAVGESGLLVMTSLPYQNMSSAQWLASGKPMNVRRSPSMMGLVSEVFRRSEGVRRSLSATHPLLAWGRDAERFVEGHEKTDRPFGAGSPFARILERDAIVLGFDAPFSTFTFHMYVEDQFADRLPVPLYEPELHSGKVIDYAGTESVQSIRVPSALANRHRRLDRIVARHEQNGALRRARLGNTQLVWIRAGAMLQGVKELIDSGQPFYDPPASPHPAAHHA</sequence>
<keyword evidence="7" id="KW-1185">Reference proteome</keyword>
<evidence type="ECO:0000256" key="3">
    <source>
        <dbReference type="ARBA" id="ARBA00022679"/>
    </source>
</evidence>
<dbReference type="GO" id="GO:0046353">
    <property type="term" value="F:aminoglycoside 3-N-acetyltransferase activity"/>
    <property type="evidence" value="ECO:0007669"/>
    <property type="project" value="UniProtKB-EC"/>
</dbReference>